<organism evidence="1 2">
    <name type="scientific">Xenorhabdus nematophila (strain ATCC 19061 / DSM 3370 / CCUG 14189 / LMG 1036 / NCIMB 9965 / AN6)</name>
    <dbReference type="NCBI Taxonomy" id="406817"/>
    <lineage>
        <taxon>Bacteria</taxon>
        <taxon>Pseudomonadati</taxon>
        <taxon>Pseudomonadota</taxon>
        <taxon>Gammaproteobacteria</taxon>
        <taxon>Enterobacterales</taxon>
        <taxon>Morganellaceae</taxon>
        <taxon>Xenorhabdus</taxon>
    </lineage>
</organism>
<dbReference type="SUPFAM" id="SSF51430">
    <property type="entry name" value="NAD(P)-linked oxidoreductase"/>
    <property type="match status" value="1"/>
</dbReference>
<dbReference type="STRING" id="406817.XNC1_0903"/>
<dbReference type="KEGG" id="xne:XNC1_0903"/>
<gene>
    <name evidence="1" type="ordered locus">XNC1_0903</name>
</gene>
<protein>
    <submittedName>
        <fullName evidence="1">2,5-diketo-D-gluconate reductase A</fullName>
    </submittedName>
</protein>
<dbReference type="AlphaFoldDB" id="D3VL15"/>
<evidence type="ECO:0000313" key="2">
    <source>
        <dbReference type="Proteomes" id="UP000008075"/>
    </source>
</evidence>
<name>D3VL15_XENNA</name>
<reference evidence="1 2" key="1">
    <citation type="journal article" date="2011" name="PLoS ONE">
        <title>The entomopathogenic bacterial endosymbionts xenorhabdus and photorhabdus: convergent lifestyles from divergent genomes.</title>
        <authorList>
            <person name="Chaston J.M."/>
            <person name="Suen G."/>
            <person name="Tucker S.L."/>
            <person name="Andersen A.W."/>
            <person name="Bhasin A."/>
            <person name="Bode E."/>
            <person name="Bode H.B."/>
            <person name="Brachmann A.O."/>
            <person name="Cowles C.E."/>
            <person name="Cowles K.N."/>
            <person name="Darby C."/>
            <person name="de Leon L."/>
            <person name="Drace K."/>
            <person name="Du Z."/>
            <person name="Givaudan A."/>
            <person name="Herbert Tran E.E."/>
            <person name="Jewell K.A."/>
            <person name="Knack J.J."/>
            <person name="Krasomil-Osterfeld K.C."/>
            <person name="Kukor R."/>
            <person name="Lanois A."/>
            <person name="Latreille P."/>
            <person name="Leimgruber N.K."/>
            <person name="Lipke C.M."/>
            <person name="Liu R."/>
            <person name="Lu X."/>
            <person name="Martens E.C."/>
            <person name="Marri P.R."/>
            <person name="Medigue C."/>
            <person name="Menard M.L."/>
            <person name="Miller N.M."/>
            <person name="Morales-Soto N."/>
            <person name="Norton S."/>
            <person name="Ogier J.C."/>
            <person name="Orchard S.S."/>
            <person name="Park D."/>
            <person name="Park Y."/>
            <person name="Qurollo B.A."/>
            <person name="Sugar D.R."/>
            <person name="Richards G.R."/>
            <person name="Rouy Z."/>
            <person name="Slominski B."/>
            <person name="Slominski K."/>
            <person name="Snyder H."/>
            <person name="Tjaden B.C."/>
            <person name="van der Hoeven R."/>
            <person name="Welch R.D."/>
            <person name="Wheeler C."/>
            <person name="Xiang B."/>
            <person name="Barbazuk B."/>
            <person name="Gaudriault S."/>
            <person name="Goodner B."/>
            <person name="Slater S.C."/>
            <person name="Forst S."/>
            <person name="Goldman B.S."/>
            <person name="Goodrich-Blair H."/>
        </authorList>
    </citation>
    <scope>NUCLEOTIDE SEQUENCE [LARGE SCALE GENOMIC DNA]</scope>
    <source>
        <strain evidence="2">ATCC 19061 / DSM 3370 / CCUG 14189 / LMG 1036 / NCIMB 9965 / AN6</strain>
    </source>
</reference>
<evidence type="ECO:0000313" key="1">
    <source>
        <dbReference type="EMBL" id="CBJ88974.1"/>
    </source>
</evidence>
<dbReference type="Proteomes" id="UP000008075">
    <property type="component" value="Chromosome"/>
</dbReference>
<keyword evidence="2" id="KW-1185">Reference proteome</keyword>
<dbReference type="Gene3D" id="3.20.20.100">
    <property type="entry name" value="NADP-dependent oxidoreductase domain"/>
    <property type="match status" value="1"/>
</dbReference>
<dbReference type="HOGENOM" id="CLU_214096_0_0_6"/>
<dbReference type="EMBL" id="FN667742">
    <property type="protein sequence ID" value="CBJ88974.1"/>
    <property type="molecule type" value="Genomic_DNA"/>
</dbReference>
<accession>D3VL15</accession>
<proteinExistence type="predicted"/>
<sequence>MTPSRIVENFNVFDCSLTEEERKRINTLDCHKRVGTNPDKYDCV</sequence>
<dbReference type="eggNOG" id="COG0656">
    <property type="taxonomic scope" value="Bacteria"/>
</dbReference>
<dbReference type="InterPro" id="IPR036812">
    <property type="entry name" value="NAD(P)_OxRdtase_dom_sf"/>
</dbReference>